<dbReference type="InterPro" id="IPR014942">
    <property type="entry name" value="AbiEii"/>
</dbReference>
<keyword evidence="2" id="KW-1185">Reference proteome</keyword>
<comment type="caution">
    <text evidence="1">The sequence shown here is derived from an EMBL/GenBank/DDBJ whole genome shotgun (WGS) entry which is preliminary data.</text>
</comment>
<proteinExistence type="predicted"/>
<protein>
    <recommendedName>
        <fullName evidence="3">Nucleotidyl transferase AbiEii/AbiGii toxin family protein</fullName>
    </recommendedName>
</protein>
<accession>A0A512RF19</accession>
<name>A0A512RF19_9BACT</name>
<evidence type="ECO:0000313" key="2">
    <source>
        <dbReference type="Proteomes" id="UP000321436"/>
    </source>
</evidence>
<dbReference type="Proteomes" id="UP000321436">
    <property type="component" value="Unassembled WGS sequence"/>
</dbReference>
<evidence type="ECO:0000313" key="1">
    <source>
        <dbReference type="EMBL" id="GEP94248.1"/>
    </source>
</evidence>
<dbReference type="EMBL" id="BKAU01000001">
    <property type="protein sequence ID" value="GEP94248.1"/>
    <property type="molecule type" value="Genomic_DNA"/>
</dbReference>
<sequence>MSVNHYDKAVPVELLEVIAEIQALPSFAYFALAGGTNLALRYNHRRSIDIDLFSNLITGISGLEAMKRDLEAWFGKARQRYCSPEVDERQQSKG</sequence>
<gene>
    <name evidence="1" type="ORF">CCY01nite_05080</name>
</gene>
<evidence type="ECO:0008006" key="3">
    <source>
        <dbReference type="Google" id="ProtNLM"/>
    </source>
</evidence>
<dbReference type="AlphaFoldDB" id="A0A512RF19"/>
<dbReference type="OrthoDB" id="9796281at2"/>
<organism evidence="1 2">
    <name type="scientific">Chitinophaga cymbidii</name>
    <dbReference type="NCBI Taxonomy" id="1096750"/>
    <lineage>
        <taxon>Bacteria</taxon>
        <taxon>Pseudomonadati</taxon>
        <taxon>Bacteroidota</taxon>
        <taxon>Chitinophagia</taxon>
        <taxon>Chitinophagales</taxon>
        <taxon>Chitinophagaceae</taxon>
        <taxon>Chitinophaga</taxon>
    </lineage>
</organism>
<reference evidence="1 2" key="1">
    <citation type="submission" date="2019-07" db="EMBL/GenBank/DDBJ databases">
        <title>Whole genome shotgun sequence of Chitinophaga cymbidii NBRC 109752.</title>
        <authorList>
            <person name="Hosoyama A."/>
            <person name="Uohara A."/>
            <person name="Ohji S."/>
            <person name="Ichikawa N."/>
        </authorList>
    </citation>
    <scope>NUCLEOTIDE SEQUENCE [LARGE SCALE GENOMIC DNA]</scope>
    <source>
        <strain evidence="1 2">NBRC 109752</strain>
    </source>
</reference>
<dbReference type="RefSeq" id="WP_146857731.1">
    <property type="nucleotide sequence ID" value="NZ_BKAU01000001.1"/>
</dbReference>
<dbReference type="Pfam" id="PF08843">
    <property type="entry name" value="AbiEii"/>
    <property type="match status" value="1"/>
</dbReference>